<gene>
    <name evidence="4" type="ORF">ENR15_07635</name>
</gene>
<dbReference type="GO" id="GO:0003682">
    <property type="term" value="F:chromatin binding"/>
    <property type="evidence" value="ECO:0007669"/>
    <property type="project" value="TreeGrafter"/>
</dbReference>
<keyword evidence="3" id="KW-0812">Transmembrane</keyword>
<dbReference type="GO" id="GO:0000785">
    <property type="term" value="C:chromatin"/>
    <property type="evidence" value="ECO:0007669"/>
    <property type="project" value="TreeGrafter"/>
</dbReference>
<feature type="coiled-coil region" evidence="1">
    <location>
        <begin position="78"/>
        <end position="203"/>
    </location>
</feature>
<dbReference type="GO" id="GO:0000793">
    <property type="term" value="C:condensed chromosome"/>
    <property type="evidence" value="ECO:0007669"/>
    <property type="project" value="TreeGrafter"/>
</dbReference>
<dbReference type="GO" id="GO:0000796">
    <property type="term" value="C:condensin complex"/>
    <property type="evidence" value="ECO:0007669"/>
    <property type="project" value="TreeGrafter"/>
</dbReference>
<feature type="region of interest" description="Disordered" evidence="2">
    <location>
        <begin position="207"/>
        <end position="269"/>
    </location>
</feature>
<sequence>MTSAYILILVVLVLGGLIATLGDRLGTKVGKARLSLFKLRPKQTATVVTIITGIMISATTLGVLFASSESLRKGVFQLDEILKQRRRAVRELTEVSAEKDQIEQELVRARSEQTEAQKQLDGINQFLKEAIDRQARTAKKLEETQQNIERLQRDFRAAQTELKTFSAQAQKLRLEIKQLQTEREELLAQREQVQAQIAQRDQEIAARDKQLQQRTGELQQRTGELKERDRELQQRTGELKERDRQLQERTKQLQNREQELQERDRQIQSRDEQLALQEEKLQQRDIDIQSRDKAIAEREQELTQKNATIQERDQEILERENRLKDLEKQQAFLEENVQILERNFQVLREGNFAILRNQVLAFGVVRILDPAASAKAVEEILQKANQAAIELIRPGASTGEEKVVQITETEVEQLIDKIDDGKDYVVRILAAANYLVGERYVQVFADVAVNTVIFKPGEVLAATSLQPDKMNQEEVKERLDLLLAAARFRSKRAGIIGEAIQIGDGSLPSLLEFIEQLARLDKRTIVQAITADVTYTAGPMKLELVAIQDGQIILRTR</sequence>
<feature type="transmembrane region" description="Helical" evidence="3">
    <location>
        <begin position="6"/>
        <end position="25"/>
    </location>
</feature>
<dbReference type="Gene3D" id="1.10.287.1490">
    <property type="match status" value="1"/>
</dbReference>
<feature type="coiled-coil region" evidence="1">
    <location>
        <begin position="309"/>
        <end position="343"/>
    </location>
</feature>
<organism evidence="4">
    <name type="scientific">Planktothricoides sp. SpSt-374</name>
    <dbReference type="NCBI Taxonomy" id="2282167"/>
    <lineage>
        <taxon>Bacteria</taxon>
        <taxon>Bacillati</taxon>
        <taxon>Cyanobacteriota</taxon>
        <taxon>Cyanophyceae</taxon>
        <taxon>Oscillatoriophycideae</taxon>
        <taxon>Oscillatoriales</taxon>
        <taxon>Oscillatoriaceae</taxon>
        <taxon>Planktothricoides</taxon>
    </lineage>
</organism>
<keyword evidence="3" id="KW-0472">Membrane</keyword>
<feature type="compositionally biased region" description="Polar residues" evidence="2">
    <location>
        <begin position="212"/>
        <end position="222"/>
    </location>
</feature>
<evidence type="ECO:0000256" key="1">
    <source>
        <dbReference type="SAM" id="Coils"/>
    </source>
</evidence>
<dbReference type="AlphaFoldDB" id="A0A7C3VG43"/>
<evidence type="ECO:0000256" key="2">
    <source>
        <dbReference type="SAM" id="MobiDB-lite"/>
    </source>
</evidence>
<reference evidence="4" key="1">
    <citation type="journal article" date="2020" name="mSystems">
        <title>Genome- and Community-Level Interaction Insights into Carbon Utilization and Element Cycling Functions of Hydrothermarchaeota in Hydrothermal Sediment.</title>
        <authorList>
            <person name="Zhou Z."/>
            <person name="Liu Y."/>
            <person name="Xu W."/>
            <person name="Pan J."/>
            <person name="Luo Z.H."/>
            <person name="Li M."/>
        </authorList>
    </citation>
    <scope>NUCLEOTIDE SEQUENCE [LARGE SCALE GENOMIC DNA]</scope>
    <source>
        <strain evidence="4">SpSt-374</strain>
    </source>
</reference>
<feature type="transmembrane region" description="Helical" evidence="3">
    <location>
        <begin position="45"/>
        <end position="66"/>
    </location>
</feature>
<keyword evidence="1" id="KW-0175">Coiled coil</keyword>
<proteinExistence type="predicted"/>
<keyword evidence="3" id="KW-1133">Transmembrane helix</keyword>
<dbReference type="InterPro" id="IPR021435">
    <property type="entry name" value="DUF3084"/>
</dbReference>
<evidence type="ECO:0000313" key="4">
    <source>
        <dbReference type="EMBL" id="HGG00512.1"/>
    </source>
</evidence>
<protein>
    <submittedName>
        <fullName evidence="4">DUF3084 domain-containing protein</fullName>
    </submittedName>
</protein>
<accession>A0A7C3VG43</accession>
<dbReference type="EMBL" id="DSPX01000073">
    <property type="protein sequence ID" value="HGG00512.1"/>
    <property type="molecule type" value="Genomic_DNA"/>
</dbReference>
<dbReference type="PANTHER" id="PTHR43941">
    <property type="entry name" value="STRUCTURAL MAINTENANCE OF CHROMOSOMES PROTEIN 2"/>
    <property type="match status" value="1"/>
</dbReference>
<evidence type="ECO:0000256" key="3">
    <source>
        <dbReference type="SAM" id="Phobius"/>
    </source>
</evidence>
<dbReference type="Pfam" id="PF11283">
    <property type="entry name" value="DUF3084"/>
    <property type="match status" value="1"/>
</dbReference>
<name>A0A7C3VG43_9CYAN</name>
<dbReference type="PANTHER" id="PTHR43941:SF1">
    <property type="entry name" value="STRUCTURAL MAINTENANCE OF CHROMOSOMES PROTEIN 2"/>
    <property type="match status" value="1"/>
</dbReference>
<comment type="caution">
    <text evidence="4">The sequence shown here is derived from an EMBL/GenBank/DDBJ whole genome shotgun (WGS) entry which is preliminary data.</text>
</comment>
<feature type="compositionally biased region" description="Basic and acidic residues" evidence="2">
    <location>
        <begin position="223"/>
        <end position="269"/>
    </location>
</feature>